<keyword evidence="1" id="KW-0106">Calcium</keyword>
<dbReference type="EMBL" id="EQ973772">
    <property type="protein sequence ID" value="EEF52423.1"/>
    <property type="molecule type" value="Genomic_DNA"/>
</dbReference>
<sequence>MAIIVTRSIPADEKREMTVEELKRISKEALAHAIRAKGGWFAKLKTKRGIKSADPNGNGYVDANEIHNLVGFRTEAFGRQDHSLAFHFAHSPLTFSISKLLSISFPFSFSH</sequence>
<dbReference type="PROSITE" id="PS00018">
    <property type="entry name" value="EF_HAND_1"/>
    <property type="match status" value="1"/>
</dbReference>
<dbReference type="InterPro" id="IPR011992">
    <property type="entry name" value="EF-hand-dom_pair"/>
</dbReference>
<reference evidence="4" key="1">
    <citation type="journal article" date="2010" name="Nat. Biotechnol.">
        <title>Draft genome sequence of the oilseed species Ricinus communis.</title>
        <authorList>
            <person name="Chan A.P."/>
            <person name="Crabtree J."/>
            <person name="Zhao Q."/>
            <person name="Lorenzi H."/>
            <person name="Orvis J."/>
            <person name="Puiu D."/>
            <person name="Melake-Berhan A."/>
            <person name="Jones K.M."/>
            <person name="Redman J."/>
            <person name="Chen G."/>
            <person name="Cahoon E.B."/>
            <person name="Gedil M."/>
            <person name="Stanke M."/>
            <person name="Haas B.J."/>
            <person name="Wortman J.R."/>
            <person name="Fraser-Liggett C.M."/>
            <person name="Ravel J."/>
            <person name="Rabinowicz P.D."/>
        </authorList>
    </citation>
    <scope>NUCLEOTIDE SEQUENCE [LARGE SCALE GENOMIC DNA]</scope>
    <source>
        <strain evidence="4">cv. Hale</strain>
    </source>
</reference>
<evidence type="ECO:0000313" key="4">
    <source>
        <dbReference type="Proteomes" id="UP000008311"/>
    </source>
</evidence>
<proteinExistence type="predicted"/>
<dbReference type="AlphaFoldDB" id="B9R7E3"/>
<feature type="domain" description="EF-hand" evidence="2">
    <location>
        <begin position="41"/>
        <end position="76"/>
    </location>
</feature>
<accession>B9R7E3</accession>
<dbReference type="STRING" id="3988.B9R7E3"/>
<keyword evidence="4" id="KW-1185">Reference proteome</keyword>
<evidence type="ECO:0000256" key="1">
    <source>
        <dbReference type="ARBA" id="ARBA00022837"/>
    </source>
</evidence>
<dbReference type="InterPro" id="IPR002048">
    <property type="entry name" value="EF_hand_dom"/>
</dbReference>
<dbReference type="InterPro" id="IPR018247">
    <property type="entry name" value="EF_Hand_1_Ca_BS"/>
</dbReference>
<organism evidence="3 4">
    <name type="scientific">Ricinus communis</name>
    <name type="common">Castor bean</name>
    <dbReference type="NCBI Taxonomy" id="3988"/>
    <lineage>
        <taxon>Eukaryota</taxon>
        <taxon>Viridiplantae</taxon>
        <taxon>Streptophyta</taxon>
        <taxon>Embryophyta</taxon>
        <taxon>Tracheophyta</taxon>
        <taxon>Spermatophyta</taxon>
        <taxon>Magnoliopsida</taxon>
        <taxon>eudicotyledons</taxon>
        <taxon>Gunneridae</taxon>
        <taxon>Pentapetalae</taxon>
        <taxon>rosids</taxon>
        <taxon>fabids</taxon>
        <taxon>Malpighiales</taxon>
        <taxon>Euphorbiaceae</taxon>
        <taxon>Acalyphoideae</taxon>
        <taxon>Acalypheae</taxon>
        <taxon>Ricinus</taxon>
    </lineage>
</organism>
<dbReference type="Proteomes" id="UP000008311">
    <property type="component" value="Unassembled WGS sequence"/>
</dbReference>
<dbReference type="GO" id="GO:0005509">
    <property type="term" value="F:calcium ion binding"/>
    <property type="evidence" value="ECO:0007669"/>
    <property type="project" value="InterPro"/>
</dbReference>
<evidence type="ECO:0000259" key="2">
    <source>
        <dbReference type="PROSITE" id="PS50222"/>
    </source>
</evidence>
<dbReference type="SUPFAM" id="SSF47473">
    <property type="entry name" value="EF-hand"/>
    <property type="match status" value="1"/>
</dbReference>
<dbReference type="InParanoid" id="B9R7E3"/>
<gene>
    <name evidence="3" type="ORF">RCOM_1590940</name>
</gene>
<dbReference type="PROSITE" id="PS50222">
    <property type="entry name" value="EF_HAND_2"/>
    <property type="match status" value="1"/>
</dbReference>
<name>B9R7E3_RICCO</name>
<protein>
    <recommendedName>
        <fullName evidence="2">EF-hand domain-containing protein</fullName>
    </recommendedName>
</protein>
<evidence type="ECO:0000313" key="3">
    <source>
        <dbReference type="EMBL" id="EEF52423.1"/>
    </source>
</evidence>